<dbReference type="AlphaFoldDB" id="A0A4R2R1G2"/>
<dbReference type="PIRSF" id="PIRSF000429">
    <property type="entry name" value="Ac-CoA_Ac_transf"/>
    <property type="match status" value="1"/>
</dbReference>
<protein>
    <recommendedName>
        <fullName evidence="5">Probable acetyl-CoA acetyltransferase</fullName>
        <ecNumber evidence="2">2.3.1.9</ecNumber>
    </recommendedName>
</protein>
<evidence type="ECO:0000256" key="4">
    <source>
        <dbReference type="ARBA" id="ARBA00023315"/>
    </source>
</evidence>
<dbReference type="NCBIfam" id="TIGR01930">
    <property type="entry name" value="AcCoA-C-Actrans"/>
    <property type="match status" value="1"/>
</dbReference>
<evidence type="ECO:0000256" key="2">
    <source>
        <dbReference type="ARBA" id="ARBA00012705"/>
    </source>
</evidence>
<reference evidence="10 11" key="1">
    <citation type="submission" date="2019-03" db="EMBL/GenBank/DDBJ databases">
        <title>Genomic Encyclopedia of Type Strains, Phase IV (KMG-IV): sequencing the most valuable type-strain genomes for metagenomic binning, comparative biology and taxonomic classification.</title>
        <authorList>
            <person name="Goeker M."/>
        </authorList>
    </citation>
    <scope>NUCLEOTIDE SEQUENCE [LARGE SCALE GENOMIC DNA]</scope>
    <source>
        <strain evidence="10 11">DSM 45765</strain>
    </source>
</reference>
<dbReference type="InterPro" id="IPR002155">
    <property type="entry name" value="Thiolase"/>
</dbReference>
<evidence type="ECO:0000256" key="5">
    <source>
        <dbReference type="ARBA" id="ARBA00040529"/>
    </source>
</evidence>
<dbReference type="EC" id="2.3.1.9" evidence="2"/>
<dbReference type="PANTHER" id="PTHR18919">
    <property type="entry name" value="ACETYL-COA C-ACYLTRANSFERASE"/>
    <property type="match status" value="1"/>
</dbReference>
<feature type="active site" description="Proton acceptor" evidence="6">
    <location>
        <position position="344"/>
    </location>
</feature>
<comment type="caution">
    <text evidence="10">The sequence shown here is derived from an EMBL/GenBank/DDBJ whole genome shotgun (WGS) entry which is preliminary data.</text>
</comment>
<dbReference type="InterPro" id="IPR016039">
    <property type="entry name" value="Thiolase-like"/>
</dbReference>
<dbReference type="InterPro" id="IPR020617">
    <property type="entry name" value="Thiolase_C"/>
</dbReference>
<feature type="domain" description="Thiolase C-terminal" evidence="9">
    <location>
        <begin position="268"/>
        <end position="386"/>
    </location>
</feature>
<feature type="active site" description="Acyl-thioester intermediate" evidence="6">
    <location>
        <position position="91"/>
    </location>
</feature>
<dbReference type="GO" id="GO:0003985">
    <property type="term" value="F:acetyl-CoA C-acetyltransferase activity"/>
    <property type="evidence" value="ECO:0007669"/>
    <property type="project" value="UniProtKB-EC"/>
</dbReference>
<dbReference type="PROSITE" id="PS00099">
    <property type="entry name" value="THIOLASE_3"/>
    <property type="match status" value="1"/>
</dbReference>
<dbReference type="PROSITE" id="PS00737">
    <property type="entry name" value="THIOLASE_2"/>
    <property type="match status" value="1"/>
</dbReference>
<dbReference type="PANTHER" id="PTHR18919:SF107">
    <property type="entry name" value="ACETYL-COA ACETYLTRANSFERASE, CYTOSOLIC"/>
    <property type="match status" value="1"/>
</dbReference>
<evidence type="ECO:0000256" key="1">
    <source>
        <dbReference type="ARBA" id="ARBA00010982"/>
    </source>
</evidence>
<dbReference type="Proteomes" id="UP000294911">
    <property type="component" value="Unassembled WGS sequence"/>
</dbReference>
<dbReference type="SUPFAM" id="SSF53901">
    <property type="entry name" value="Thiolase-like"/>
    <property type="match status" value="2"/>
</dbReference>
<keyword evidence="3 7" id="KW-0808">Transferase</keyword>
<dbReference type="EMBL" id="SLXQ01000002">
    <property type="protein sequence ID" value="TCP55338.1"/>
    <property type="molecule type" value="Genomic_DNA"/>
</dbReference>
<dbReference type="InterPro" id="IPR020616">
    <property type="entry name" value="Thiolase_N"/>
</dbReference>
<dbReference type="Gene3D" id="3.40.47.10">
    <property type="match status" value="1"/>
</dbReference>
<feature type="active site" description="Proton acceptor" evidence="6">
    <location>
        <position position="374"/>
    </location>
</feature>
<evidence type="ECO:0000256" key="6">
    <source>
        <dbReference type="PIRSR" id="PIRSR000429-1"/>
    </source>
</evidence>
<dbReference type="Pfam" id="PF00108">
    <property type="entry name" value="Thiolase_N"/>
    <property type="match status" value="1"/>
</dbReference>
<gene>
    <name evidence="10" type="ORF">EV191_102550</name>
</gene>
<accession>A0A4R2R1G2</accession>
<dbReference type="InterPro" id="IPR020613">
    <property type="entry name" value="Thiolase_CS"/>
</dbReference>
<proteinExistence type="inferred from homology"/>
<feature type="domain" description="Thiolase N-terminal" evidence="8">
    <location>
        <begin position="10"/>
        <end position="256"/>
    </location>
</feature>
<dbReference type="OrthoDB" id="9764638at2"/>
<sequence>MTALTDRDPVLVAAARTPIGKLGGALARIDPLDLGAVAVAGALERSGGVQPDYVLLGNVVQAGNGQNPARLAASRAGVPSTVPAMTLNDVCLASMSAVAVAGMQLRAGEIDSAVVGGFDSMSQAPHAIRQRVAPRVGDGRLVDLLVHDGLWCGLADTGMGELSDAENERLGIARGEQDELAARSHRNARVATERGELAAEIVPVPGAELGTDEGIRGDTEPARLAKLRPAFTSSGSITAANASQMSDAAAAGVLTTAARARSAGHSTMTQIVDRTVVAGPDPTLHLKPAHAARLLLDRHGLRPADIDLWEINEAFAGVVLASVRELEIDPVVVNRRGGAIALGHPLGASGFRLVQTLAAQLVALDRELGVAAICGGGGQGQAMLLRRR</sequence>
<keyword evidence="4 7" id="KW-0012">Acyltransferase</keyword>
<organism evidence="10 11">
    <name type="scientific">Tamaricihabitans halophyticus</name>
    <dbReference type="NCBI Taxonomy" id="1262583"/>
    <lineage>
        <taxon>Bacteria</taxon>
        <taxon>Bacillati</taxon>
        <taxon>Actinomycetota</taxon>
        <taxon>Actinomycetes</taxon>
        <taxon>Pseudonocardiales</taxon>
        <taxon>Pseudonocardiaceae</taxon>
        <taxon>Tamaricihabitans</taxon>
    </lineage>
</organism>
<dbReference type="CDD" id="cd00751">
    <property type="entry name" value="thiolase"/>
    <property type="match status" value="1"/>
</dbReference>
<evidence type="ECO:0000259" key="9">
    <source>
        <dbReference type="Pfam" id="PF02803"/>
    </source>
</evidence>
<comment type="similarity">
    <text evidence="1 7">Belongs to the thiolase-like superfamily. Thiolase family.</text>
</comment>
<dbReference type="Pfam" id="PF02803">
    <property type="entry name" value="Thiolase_C"/>
    <property type="match status" value="1"/>
</dbReference>
<evidence type="ECO:0000256" key="3">
    <source>
        <dbReference type="ARBA" id="ARBA00022679"/>
    </source>
</evidence>
<keyword evidence="11" id="KW-1185">Reference proteome</keyword>
<dbReference type="InterPro" id="IPR020610">
    <property type="entry name" value="Thiolase_AS"/>
</dbReference>
<dbReference type="RefSeq" id="WP_132876672.1">
    <property type="nucleotide sequence ID" value="NZ_SLXQ01000002.1"/>
</dbReference>
<name>A0A4R2R1G2_9PSEU</name>
<evidence type="ECO:0000256" key="7">
    <source>
        <dbReference type="RuleBase" id="RU003557"/>
    </source>
</evidence>
<evidence type="ECO:0000259" key="8">
    <source>
        <dbReference type="Pfam" id="PF00108"/>
    </source>
</evidence>
<evidence type="ECO:0000313" key="11">
    <source>
        <dbReference type="Proteomes" id="UP000294911"/>
    </source>
</evidence>
<evidence type="ECO:0000313" key="10">
    <source>
        <dbReference type="EMBL" id="TCP55338.1"/>
    </source>
</evidence>